<dbReference type="InterPro" id="IPR015942">
    <property type="entry name" value="Asp/Glu/hydantoin_racemase"/>
</dbReference>
<dbReference type="InterPro" id="IPR052186">
    <property type="entry name" value="Hydantoin_racemase-like"/>
</dbReference>
<organism evidence="7 8">
    <name type="scientific">Klebsiella michiganensis</name>
    <dbReference type="NCBI Taxonomy" id="1134687"/>
    <lineage>
        <taxon>Bacteria</taxon>
        <taxon>Pseudomonadati</taxon>
        <taxon>Pseudomonadota</taxon>
        <taxon>Gammaproteobacteria</taxon>
        <taxon>Enterobacterales</taxon>
        <taxon>Enterobacteriaceae</taxon>
        <taxon>Klebsiella/Raoultella group</taxon>
        <taxon>Klebsiella</taxon>
    </lineage>
</organism>
<comment type="catalytic activity">
    <reaction evidence="5">
        <text>D-5-benzylhydantoin = L-5-benzylhydantoin</text>
        <dbReference type="Rhea" id="RHEA:83991"/>
        <dbReference type="ChEBI" id="CHEBI:176864"/>
        <dbReference type="ChEBI" id="CHEBI:233540"/>
    </reaction>
</comment>
<evidence type="ECO:0000313" key="7">
    <source>
        <dbReference type="EMBL" id="STV74934.1"/>
    </source>
</evidence>
<comment type="catalytic activity">
    <reaction evidence="6">
        <text>D-5-isobutylhydantoin = L-5-isobutylhydantoin</text>
        <dbReference type="Rhea" id="RHEA:84231"/>
        <dbReference type="ChEBI" id="CHEBI:233609"/>
        <dbReference type="ChEBI" id="CHEBI:233610"/>
    </reaction>
</comment>
<gene>
    <name evidence="7" type="ORF">NCTC11685_01263</name>
</gene>
<evidence type="ECO:0000256" key="4">
    <source>
        <dbReference type="ARBA" id="ARBA00067972"/>
    </source>
</evidence>
<dbReference type="PANTHER" id="PTHR28047">
    <property type="entry name" value="PROTEIN DCG1"/>
    <property type="match status" value="1"/>
</dbReference>
<sequence>MVIAAWGSPWRQGCRCDDHEQLVQLLRDKALQPLSDALSHHFEHIVASLCFERSGVTLPDFARLFAGYKGAVMAAVCIQVINPNTSLAMTETIGAAARAAAAPGTEILAVCPREGVPSIEGHFDEAIAAVGVLEQIKAGRQQGVDGHVIACFGDPGLLAARELAQGPVVGIAEAAMHMATLVATRFSIVTTLPRTLIIARHLLHQYGFHDHCAALHAIDLPVLALEDGSGLAQEKVRARCIQSLKEDGCGAIVLGCGGMATLAQELTRELRVPVIDGVSAAVKMVESLVALGLSTSKQGDLGFPEAKALSGKFQALNPF</sequence>
<dbReference type="EMBL" id="UGMS01000001">
    <property type="protein sequence ID" value="STV74934.1"/>
    <property type="molecule type" value="Genomic_DNA"/>
</dbReference>
<dbReference type="SUPFAM" id="SSF53681">
    <property type="entry name" value="Aspartate/glutamate racemase"/>
    <property type="match status" value="1"/>
</dbReference>
<dbReference type="AlphaFoldDB" id="A0A7H4N1Y9"/>
<evidence type="ECO:0000256" key="3">
    <source>
        <dbReference type="ARBA" id="ARBA00066406"/>
    </source>
</evidence>
<dbReference type="GO" id="GO:0036348">
    <property type="term" value="F:hydantoin racemase activity"/>
    <property type="evidence" value="ECO:0007669"/>
    <property type="project" value="UniProtKB-EC"/>
</dbReference>
<dbReference type="Proteomes" id="UP000254863">
    <property type="component" value="Unassembled WGS sequence"/>
</dbReference>
<dbReference type="PANTHER" id="PTHR28047:SF5">
    <property type="entry name" value="PROTEIN DCG1"/>
    <property type="match status" value="1"/>
</dbReference>
<evidence type="ECO:0000256" key="5">
    <source>
        <dbReference type="ARBA" id="ARBA00093199"/>
    </source>
</evidence>
<evidence type="ECO:0000256" key="2">
    <source>
        <dbReference type="ARBA" id="ARBA00051635"/>
    </source>
</evidence>
<dbReference type="EC" id="5.1.99.5" evidence="3"/>
<dbReference type="Pfam" id="PF01177">
    <property type="entry name" value="Asp_Glu_race"/>
    <property type="match status" value="1"/>
</dbReference>
<accession>A0A7H4N1Y9</accession>
<protein>
    <recommendedName>
        <fullName evidence="4">Hydantoin racemase</fullName>
        <ecNumber evidence="3">5.1.99.5</ecNumber>
    </recommendedName>
</protein>
<name>A0A7H4N1Y9_9ENTR</name>
<comment type="caution">
    <text evidence="7">The sequence shown here is derived from an EMBL/GenBank/DDBJ whole genome shotgun (WGS) entry which is preliminary data.</text>
</comment>
<evidence type="ECO:0000313" key="8">
    <source>
        <dbReference type="Proteomes" id="UP000254863"/>
    </source>
</evidence>
<comment type="catalytic activity">
    <reaction evidence="2">
        <text>a D-5-monosubstituted hydantoin = a L-5-monosubstituted hydantoin</text>
        <dbReference type="Rhea" id="RHEA:46624"/>
        <dbReference type="ChEBI" id="CHEBI:86339"/>
        <dbReference type="ChEBI" id="CHEBI:86340"/>
        <dbReference type="EC" id="5.1.99.5"/>
    </reaction>
</comment>
<comment type="similarity">
    <text evidence="1">Belongs to the HyuE racemase family.</text>
</comment>
<dbReference type="Gene3D" id="3.40.50.12500">
    <property type="match status" value="1"/>
</dbReference>
<dbReference type="InterPro" id="IPR053714">
    <property type="entry name" value="Iso_Racemase_Enz_sf"/>
</dbReference>
<dbReference type="FunFam" id="3.40.50.12500:FF:000001">
    <property type="entry name" value="Putative hydantoin racemase"/>
    <property type="match status" value="1"/>
</dbReference>
<dbReference type="GO" id="GO:0047661">
    <property type="term" value="F:amino-acid racemase activity"/>
    <property type="evidence" value="ECO:0007669"/>
    <property type="project" value="InterPro"/>
</dbReference>
<proteinExistence type="inferred from homology"/>
<evidence type="ECO:0000256" key="6">
    <source>
        <dbReference type="ARBA" id="ARBA00093234"/>
    </source>
</evidence>
<reference evidence="7 8" key="1">
    <citation type="submission" date="2018-06" db="EMBL/GenBank/DDBJ databases">
        <authorList>
            <consortium name="Pathogen Informatics"/>
            <person name="Doyle S."/>
        </authorList>
    </citation>
    <scope>NUCLEOTIDE SEQUENCE [LARGE SCALE GENOMIC DNA]</scope>
    <source>
        <strain evidence="7 8">NCTC11685</strain>
    </source>
</reference>
<evidence type="ECO:0000256" key="1">
    <source>
        <dbReference type="ARBA" id="ARBA00038414"/>
    </source>
</evidence>
<dbReference type="InterPro" id="IPR001920">
    <property type="entry name" value="Asp/Glu_race"/>
</dbReference>